<keyword evidence="1" id="KW-0472">Membrane</keyword>
<evidence type="ECO:0000313" key="3">
    <source>
        <dbReference type="Proteomes" id="UP000410492"/>
    </source>
</evidence>
<organism evidence="2 3">
    <name type="scientific">Callosobruchus maculatus</name>
    <name type="common">Southern cowpea weevil</name>
    <name type="synonym">Pulse bruchid</name>
    <dbReference type="NCBI Taxonomy" id="64391"/>
    <lineage>
        <taxon>Eukaryota</taxon>
        <taxon>Metazoa</taxon>
        <taxon>Ecdysozoa</taxon>
        <taxon>Arthropoda</taxon>
        <taxon>Hexapoda</taxon>
        <taxon>Insecta</taxon>
        <taxon>Pterygota</taxon>
        <taxon>Neoptera</taxon>
        <taxon>Endopterygota</taxon>
        <taxon>Coleoptera</taxon>
        <taxon>Polyphaga</taxon>
        <taxon>Cucujiformia</taxon>
        <taxon>Chrysomeloidea</taxon>
        <taxon>Chrysomelidae</taxon>
        <taxon>Bruchinae</taxon>
        <taxon>Bruchini</taxon>
        <taxon>Callosobruchus</taxon>
    </lineage>
</organism>
<reference evidence="2 3" key="1">
    <citation type="submission" date="2019-01" db="EMBL/GenBank/DDBJ databases">
        <authorList>
            <person name="Sayadi A."/>
        </authorList>
    </citation>
    <scope>NUCLEOTIDE SEQUENCE [LARGE SCALE GENOMIC DNA]</scope>
</reference>
<evidence type="ECO:0000313" key="2">
    <source>
        <dbReference type="EMBL" id="VEN60251.1"/>
    </source>
</evidence>
<accession>A0A653DJ65</accession>
<proteinExistence type="predicted"/>
<keyword evidence="3" id="KW-1185">Reference proteome</keyword>
<feature type="transmembrane region" description="Helical" evidence="1">
    <location>
        <begin position="6"/>
        <end position="24"/>
    </location>
</feature>
<protein>
    <submittedName>
        <fullName evidence="2">Uncharacterized protein</fullName>
    </submittedName>
</protein>
<gene>
    <name evidence="2" type="ORF">CALMAC_LOCUS18012</name>
</gene>
<keyword evidence="1" id="KW-1133">Transmembrane helix</keyword>
<dbReference type="Proteomes" id="UP000410492">
    <property type="component" value="Unassembled WGS sequence"/>
</dbReference>
<dbReference type="AlphaFoldDB" id="A0A653DJ65"/>
<keyword evidence="1" id="KW-0812">Transmembrane</keyword>
<evidence type="ECO:0000256" key="1">
    <source>
        <dbReference type="SAM" id="Phobius"/>
    </source>
</evidence>
<dbReference type="EMBL" id="CAACVG010012424">
    <property type="protein sequence ID" value="VEN60251.1"/>
    <property type="molecule type" value="Genomic_DNA"/>
</dbReference>
<sequence>MNNLRVKLISVYSYTYVLVYYILIKDTVVSHYIQAFILKLQTHAQSFNEDTLTRHNNFGRLEICKNIKNQHKTFFDSKPLEY</sequence>
<name>A0A653DJ65_CALMS</name>